<dbReference type="Pfam" id="PF14567">
    <property type="entry name" value="SUKH_5"/>
    <property type="match status" value="1"/>
</dbReference>
<organism evidence="2 3">
    <name type="scientific">Idiomarina rhizosphaerae</name>
    <dbReference type="NCBI Taxonomy" id="2961572"/>
    <lineage>
        <taxon>Bacteria</taxon>
        <taxon>Pseudomonadati</taxon>
        <taxon>Pseudomonadota</taxon>
        <taxon>Gammaproteobacteria</taxon>
        <taxon>Alteromonadales</taxon>
        <taxon>Idiomarinaceae</taxon>
        <taxon>Idiomarina</taxon>
    </lineage>
</organism>
<dbReference type="InterPro" id="IPR018958">
    <property type="entry name" value="Knr4/Smi1-like_dom"/>
</dbReference>
<proteinExistence type="predicted"/>
<sequence length="147" mass="16468">MSSFKDFTIDQEKYCFGHQKESEASLARIESELQVTLPAEFKWFLRVCGYGDCQAVSNLDTSVADTKRFRETIGLPKKYIVLDDRNDSGVVLLDTESPAGTVIWVDTHALLRIAAGTLKEAEQDYFPDFASWVRFCVGEAIDEESGA</sequence>
<accession>A0A9X2JU31</accession>
<dbReference type="SUPFAM" id="SSF160631">
    <property type="entry name" value="SMI1/KNR4-like"/>
    <property type="match status" value="1"/>
</dbReference>
<comment type="caution">
    <text evidence="2">The sequence shown here is derived from an EMBL/GenBank/DDBJ whole genome shotgun (WGS) entry which is preliminary data.</text>
</comment>
<name>A0A9X2JU31_9GAMM</name>
<dbReference type="Gene3D" id="3.40.1580.10">
    <property type="entry name" value="SMI1/KNR4-like"/>
    <property type="match status" value="1"/>
</dbReference>
<feature type="domain" description="Knr4/Smi1-like" evidence="1">
    <location>
        <begin position="20"/>
        <end position="135"/>
    </location>
</feature>
<keyword evidence="3" id="KW-1185">Reference proteome</keyword>
<dbReference type="Proteomes" id="UP001139474">
    <property type="component" value="Unassembled WGS sequence"/>
</dbReference>
<evidence type="ECO:0000259" key="1">
    <source>
        <dbReference type="SMART" id="SM00860"/>
    </source>
</evidence>
<dbReference type="RefSeq" id="WP_253620363.1">
    <property type="nucleotide sequence ID" value="NZ_JAMZDE010000008.1"/>
</dbReference>
<evidence type="ECO:0000313" key="3">
    <source>
        <dbReference type="Proteomes" id="UP001139474"/>
    </source>
</evidence>
<evidence type="ECO:0000313" key="2">
    <source>
        <dbReference type="EMBL" id="MCP1340545.1"/>
    </source>
</evidence>
<reference evidence="2" key="1">
    <citation type="submission" date="2022-06" db="EMBL/GenBank/DDBJ databases">
        <title>Idiomarina rhizosphaerae M1R2S28.</title>
        <authorList>
            <person name="Sun J.-Q."/>
            <person name="Li L.-F."/>
        </authorList>
    </citation>
    <scope>NUCLEOTIDE SEQUENCE</scope>
    <source>
        <strain evidence="2">M1R2S28</strain>
    </source>
</reference>
<dbReference type="InterPro" id="IPR037883">
    <property type="entry name" value="Knr4/Smi1-like_sf"/>
</dbReference>
<dbReference type="AlphaFoldDB" id="A0A9X2JU31"/>
<dbReference type="SMART" id="SM00860">
    <property type="entry name" value="SMI1_KNR4"/>
    <property type="match status" value="1"/>
</dbReference>
<gene>
    <name evidence="2" type="ORF">NJR55_13245</name>
</gene>
<protein>
    <submittedName>
        <fullName evidence="2">SMI1/KNR4 family protein</fullName>
    </submittedName>
</protein>
<dbReference type="EMBL" id="JAMZDE010000008">
    <property type="protein sequence ID" value="MCP1340545.1"/>
    <property type="molecule type" value="Genomic_DNA"/>
</dbReference>